<dbReference type="AlphaFoldDB" id="A0AAN5D1S9"/>
<protein>
    <submittedName>
        <fullName evidence="1">Uncharacterized protein</fullName>
    </submittedName>
</protein>
<accession>A0AAN5D1S9</accession>
<name>A0AAN5D1S9_9BILA</name>
<dbReference type="EMBL" id="BTRK01000005">
    <property type="protein sequence ID" value="GMR54784.1"/>
    <property type="molecule type" value="Genomic_DNA"/>
</dbReference>
<keyword evidence="2" id="KW-1185">Reference proteome</keyword>
<gene>
    <name evidence="1" type="ORF">PMAYCL1PPCAC_24980</name>
</gene>
<reference evidence="2" key="1">
    <citation type="submission" date="2022-10" db="EMBL/GenBank/DDBJ databases">
        <title>Genome assembly of Pristionchus species.</title>
        <authorList>
            <person name="Yoshida K."/>
            <person name="Sommer R.J."/>
        </authorList>
    </citation>
    <scope>NUCLEOTIDE SEQUENCE [LARGE SCALE GENOMIC DNA]</scope>
    <source>
        <strain evidence="2">RS5460</strain>
    </source>
</reference>
<feature type="non-terminal residue" evidence="1">
    <location>
        <position position="105"/>
    </location>
</feature>
<evidence type="ECO:0000313" key="1">
    <source>
        <dbReference type="EMBL" id="GMR54784.1"/>
    </source>
</evidence>
<comment type="caution">
    <text evidence="1">The sequence shown here is derived from an EMBL/GenBank/DDBJ whole genome shotgun (WGS) entry which is preliminary data.</text>
</comment>
<organism evidence="1 2">
    <name type="scientific">Pristionchus mayeri</name>
    <dbReference type="NCBI Taxonomy" id="1317129"/>
    <lineage>
        <taxon>Eukaryota</taxon>
        <taxon>Metazoa</taxon>
        <taxon>Ecdysozoa</taxon>
        <taxon>Nematoda</taxon>
        <taxon>Chromadorea</taxon>
        <taxon>Rhabditida</taxon>
        <taxon>Rhabditina</taxon>
        <taxon>Diplogasteromorpha</taxon>
        <taxon>Diplogasteroidea</taxon>
        <taxon>Neodiplogasteridae</taxon>
        <taxon>Pristionchus</taxon>
    </lineage>
</organism>
<sequence length="105" mass="12152">SEIAVLISAEKLSYSENDFHLSCKITDTFERLKTEILEVGESVSISEKQLRNFIESRRLHQMLLSMLSHSIHLITIGELHDVQHRAIRDLHCSEVDQVKKIEKLL</sequence>
<proteinExistence type="predicted"/>
<feature type="non-terminal residue" evidence="1">
    <location>
        <position position="1"/>
    </location>
</feature>
<dbReference type="Proteomes" id="UP001328107">
    <property type="component" value="Unassembled WGS sequence"/>
</dbReference>
<evidence type="ECO:0000313" key="2">
    <source>
        <dbReference type="Proteomes" id="UP001328107"/>
    </source>
</evidence>